<keyword evidence="2" id="KW-0472">Membrane</keyword>
<feature type="region of interest" description="Disordered" evidence="1">
    <location>
        <begin position="35"/>
        <end position="54"/>
    </location>
</feature>
<evidence type="ECO:0000256" key="2">
    <source>
        <dbReference type="SAM" id="Phobius"/>
    </source>
</evidence>
<dbReference type="RefSeq" id="WP_382391835.1">
    <property type="nucleotide sequence ID" value="NZ_JBHTCQ010000001.1"/>
</dbReference>
<keyword evidence="2" id="KW-0812">Transmembrane</keyword>
<dbReference type="EMBL" id="JBHTCQ010000001">
    <property type="protein sequence ID" value="MFC7404442.1"/>
    <property type="molecule type" value="Genomic_DNA"/>
</dbReference>
<keyword evidence="4" id="KW-1185">Reference proteome</keyword>
<gene>
    <name evidence="3" type="ORF">ACFQQL_04930</name>
</gene>
<sequence length="54" mass="5981">MDYLVALVPSVGTGILFFIAIRAIVRADRKERDAMRKLEQESLSKTASPSQATE</sequence>
<organism evidence="3 4">
    <name type="scientific">Georgenia alba</name>
    <dbReference type="NCBI Taxonomy" id="2233858"/>
    <lineage>
        <taxon>Bacteria</taxon>
        <taxon>Bacillati</taxon>
        <taxon>Actinomycetota</taxon>
        <taxon>Actinomycetes</taxon>
        <taxon>Micrococcales</taxon>
        <taxon>Bogoriellaceae</taxon>
        <taxon>Georgenia</taxon>
    </lineage>
</organism>
<evidence type="ECO:0008006" key="5">
    <source>
        <dbReference type="Google" id="ProtNLM"/>
    </source>
</evidence>
<proteinExistence type="predicted"/>
<feature type="transmembrane region" description="Helical" evidence="2">
    <location>
        <begin position="6"/>
        <end position="25"/>
    </location>
</feature>
<feature type="compositionally biased region" description="Polar residues" evidence="1">
    <location>
        <begin position="43"/>
        <end position="54"/>
    </location>
</feature>
<keyword evidence="2" id="KW-1133">Transmembrane helix</keyword>
<accession>A0ABW2Q779</accession>
<comment type="caution">
    <text evidence="3">The sequence shown here is derived from an EMBL/GenBank/DDBJ whole genome shotgun (WGS) entry which is preliminary data.</text>
</comment>
<evidence type="ECO:0000313" key="3">
    <source>
        <dbReference type="EMBL" id="MFC7404442.1"/>
    </source>
</evidence>
<protein>
    <recommendedName>
        <fullName evidence="5">Lysyl-tRNA synthetase</fullName>
    </recommendedName>
</protein>
<name>A0ABW2Q779_9MICO</name>
<reference evidence="4" key="1">
    <citation type="journal article" date="2019" name="Int. J. Syst. Evol. Microbiol.">
        <title>The Global Catalogue of Microorganisms (GCM) 10K type strain sequencing project: providing services to taxonomists for standard genome sequencing and annotation.</title>
        <authorList>
            <consortium name="The Broad Institute Genomics Platform"/>
            <consortium name="The Broad Institute Genome Sequencing Center for Infectious Disease"/>
            <person name="Wu L."/>
            <person name="Ma J."/>
        </authorList>
    </citation>
    <scope>NUCLEOTIDE SEQUENCE [LARGE SCALE GENOMIC DNA]</scope>
    <source>
        <strain evidence="4">JCM 1490</strain>
    </source>
</reference>
<dbReference type="Proteomes" id="UP001596455">
    <property type="component" value="Unassembled WGS sequence"/>
</dbReference>
<evidence type="ECO:0000313" key="4">
    <source>
        <dbReference type="Proteomes" id="UP001596455"/>
    </source>
</evidence>
<evidence type="ECO:0000256" key="1">
    <source>
        <dbReference type="SAM" id="MobiDB-lite"/>
    </source>
</evidence>